<keyword evidence="4 5" id="KW-0472">Membrane</keyword>
<dbReference type="EMBL" id="KV428025">
    <property type="protein sequence ID" value="KZT41074.1"/>
    <property type="molecule type" value="Genomic_DNA"/>
</dbReference>
<reference evidence="7 8" key="1">
    <citation type="journal article" date="2016" name="Mol. Biol. Evol.">
        <title>Comparative Genomics of Early-Diverging Mushroom-Forming Fungi Provides Insights into the Origins of Lignocellulose Decay Capabilities.</title>
        <authorList>
            <person name="Nagy L.G."/>
            <person name="Riley R."/>
            <person name="Tritt A."/>
            <person name="Adam C."/>
            <person name="Daum C."/>
            <person name="Floudas D."/>
            <person name="Sun H."/>
            <person name="Yadav J.S."/>
            <person name="Pangilinan J."/>
            <person name="Larsson K.H."/>
            <person name="Matsuura K."/>
            <person name="Barry K."/>
            <person name="Labutti K."/>
            <person name="Kuo R."/>
            <person name="Ohm R.A."/>
            <person name="Bhattacharya S.S."/>
            <person name="Shirouzu T."/>
            <person name="Yoshinaga Y."/>
            <person name="Martin F.M."/>
            <person name="Grigoriev I.V."/>
            <person name="Hibbett D.S."/>
        </authorList>
    </citation>
    <scope>NUCLEOTIDE SEQUENCE [LARGE SCALE GENOMIC DNA]</scope>
    <source>
        <strain evidence="7 8">HHB10207 ss-3</strain>
    </source>
</reference>
<feature type="transmembrane region" description="Helical" evidence="5">
    <location>
        <begin position="364"/>
        <end position="383"/>
    </location>
</feature>
<feature type="transmembrane region" description="Helical" evidence="5">
    <location>
        <begin position="123"/>
        <end position="140"/>
    </location>
</feature>
<keyword evidence="3 5" id="KW-1133">Transmembrane helix</keyword>
<evidence type="ECO:0000256" key="4">
    <source>
        <dbReference type="ARBA" id="ARBA00023136"/>
    </source>
</evidence>
<accession>A0A166FWT0</accession>
<keyword evidence="8" id="KW-1185">Reference proteome</keyword>
<dbReference type="OrthoDB" id="3066029at2759"/>
<protein>
    <submittedName>
        <fullName evidence="7">MFS general substrate transporter</fullName>
    </submittedName>
</protein>
<dbReference type="Gene3D" id="1.20.1250.20">
    <property type="entry name" value="MFS general substrate transporter like domains"/>
    <property type="match status" value="1"/>
</dbReference>
<evidence type="ECO:0000256" key="2">
    <source>
        <dbReference type="ARBA" id="ARBA00022692"/>
    </source>
</evidence>
<proteinExistence type="predicted"/>
<keyword evidence="2 5" id="KW-0812">Transmembrane</keyword>
<dbReference type="GO" id="GO:0022857">
    <property type="term" value="F:transmembrane transporter activity"/>
    <property type="evidence" value="ECO:0007669"/>
    <property type="project" value="InterPro"/>
</dbReference>
<dbReference type="AlphaFoldDB" id="A0A166FWT0"/>
<evidence type="ECO:0000313" key="7">
    <source>
        <dbReference type="EMBL" id="KZT41074.1"/>
    </source>
</evidence>
<dbReference type="GO" id="GO:0005886">
    <property type="term" value="C:plasma membrane"/>
    <property type="evidence" value="ECO:0007669"/>
    <property type="project" value="TreeGrafter"/>
</dbReference>
<dbReference type="InterPro" id="IPR036259">
    <property type="entry name" value="MFS_trans_sf"/>
</dbReference>
<feature type="transmembrane region" description="Helical" evidence="5">
    <location>
        <begin position="211"/>
        <end position="231"/>
    </location>
</feature>
<dbReference type="InterPro" id="IPR020846">
    <property type="entry name" value="MFS_dom"/>
</dbReference>
<feature type="transmembrane region" description="Helical" evidence="5">
    <location>
        <begin position="185"/>
        <end position="205"/>
    </location>
</feature>
<feature type="transmembrane region" description="Helical" evidence="5">
    <location>
        <begin position="313"/>
        <end position="336"/>
    </location>
</feature>
<feature type="transmembrane region" description="Helical" evidence="5">
    <location>
        <begin position="152"/>
        <end position="173"/>
    </location>
</feature>
<dbReference type="PROSITE" id="PS50850">
    <property type="entry name" value="MFS"/>
    <property type="match status" value="1"/>
</dbReference>
<feature type="transmembrane region" description="Helical" evidence="5">
    <location>
        <begin position="277"/>
        <end position="301"/>
    </location>
</feature>
<dbReference type="PANTHER" id="PTHR23502">
    <property type="entry name" value="MAJOR FACILITATOR SUPERFAMILY"/>
    <property type="match status" value="1"/>
</dbReference>
<organism evidence="7 8">
    <name type="scientific">Sistotremastrum suecicum HHB10207 ss-3</name>
    <dbReference type="NCBI Taxonomy" id="1314776"/>
    <lineage>
        <taxon>Eukaryota</taxon>
        <taxon>Fungi</taxon>
        <taxon>Dikarya</taxon>
        <taxon>Basidiomycota</taxon>
        <taxon>Agaricomycotina</taxon>
        <taxon>Agaricomycetes</taxon>
        <taxon>Sistotremastrales</taxon>
        <taxon>Sistotremastraceae</taxon>
        <taxon>Sistotremastrum</taxon>
    </lineage>
</organism>
<evidence type="ECO:0000313" key="8">
    <source>
        <dbReference type="Proteomes" id="UP000076798"/>
    </source>
</evidence>
<evidence type="ECO:0000259" key="6">
    <source>
        <dbReference type="PROSITE" id="PS50850"/>
    </source>
</evidence>
<feature type="transmembrane region" description="Helical" evidence="5">
    <location>
        <begin position="458"/>
        <end position="479"/>
    </location>
</feature>
<dbReference type="Pfam" id="PF07690">
    <property type="entry name" value="MFS_1"/>
    <property type="match status" value="1"/>
</dbReference>
<gene>
    <name evidence="7" type="ORF">SISSUDRAFT_982502</name>
</gene>
<feature type="domain" description="Major facilitator superfamily (MFS) profile" evidence="6">
    <location>
        <begin position="57"/>
        <end position="483"/>
    </location>
</feature>
<feature type="transmembrane region" description="Helical" evidence="5">
    <location>
        <begin position="91"/>
        <end position="111"/>
    </location>
</feature>
<dbReference type="InterPro" id="IPR011701">
    <property type="entry name" value="MFS"/>
</dbReference>
<dbReference type="STRING" id="1314776.A0A166FWT0"/>
<name>A0A166FWT0_9AGAM</name>
<evidence type="ECO:0000256" key="1">
    <source>
        <dbReference type="ARBA" id="ARBA00004141"/>
    </source>
</evidence>
<feature type="transmembrane region" description="Helical" evidence="5">
    <location>
        <begin position="389"/>
        <end position="410"/>
    </location>
</feature>
<comment type="subcellular location">
    <subcellularLocation>
        <location evidence="1">Membrane</location>
        <topology evidence="1">Multi-pass membrane protein</topology>
    </subcellularLocation>
</comment>
<feature type="transmembrane region" description="Helical" evidence="5">
    <location>
        <begin position="431"/>
        <end position="452"/>
    </location>
</feature>
<dbReference type="Proteomes" id="UP000076798">
    <property type="component" value="Unassembled WGS sequence"/>
</dbReference>
<evidence type="ECO:0000256" key="5">
    <source>
        <dbReference type="SAM" id="Phobius"/>
    </source>
</evidence>
<dbReference type="PANTHER" id="PTHR23502:SF64">
    <property type="entry name" value="TRANSPORTER, PUTATIVE (AFU_ORTHOLOGUE AFUA_3G11760)-RELATED"/>
    <property type="match status" value="1"/>
</dbReference>
<evidence type="ECO:0000256" key="3">
    <source>
        <dbReference type="ARBA" id="ARBA00022989"/>
    </source>
</evidence>
<feature type="transmembrane region" description="Helical" evidence="5">
    <location>
        <begin position="57"/>
        <end position="79"/>
    </location>
</feature>
<sequence length="498" mass="53782">MAPAPDVPISETTPLLINHTSYLPPRAASPPVVDVKSYEDGDDSVYDRFSRGEKRTILTIISCSVLLTLFTSCSFTPVIPQIAEDLRTTGSIINFSVGLFICTAAFGSLFWARYSGYYGRQPIYIVSLPIYILASFGVSLSHSVPTLLLFRALQAFGSCAFQSVGAGTISDIYRLEERGRAMGVYYCLALLGPAIAPFIGGLVAHHISWRIMQISLGIVGLIDLFCVITFLPETTHPGKRGIDRARLEQALGDVDEKRGSVVLLNPFKALGLMKSPVLLLITLAMSTMMITDFVIMLPIAYTIGQRYGITNKALIGALFLPDGLGNMIGAPLSGILSDRTLSRLRRTRPSGPGSWIPEDRLHSTLPSALFIVPLTTLLLGFSIQYIDDVLWGVGVAVVLLGVHGVGMLLVAGPGATYCVDIMRERSAEVIAANYALRSFITSVTILGILPAIETFGVVWTNGIAAALSWIGFALIWIVIRYGGPLRAWSSVRHTDGSP</sequence>
<dbReference type="SUPFAM" id="SSF103473">
    <property type="entry name" value="MFS general substrate transporter"/>
    <property type="match status" value="1"/>
</dbReference>
<dbReference type="PRINTS" id="PR01036">
    <property type="entry name" value="TCRTETB"/>
</dbReference>